<proteinExistence type="predicted"/>
<evidence type="ECO:0008006" key="5">
    <source>
        <dbReference type="Google" id="ProtNLM"/>
    </source>
</evidence>
<name>A0ABR2WS68_9FUNG</name>
<comment type="caution">
    <text evidence="3">The sequence shown here is derived from an EMBL/GenBank/DDBJ whole genome shotgun (WGS) entry which is preliminary data.</text>
</comment>
<dbReference type="Gene3D" id="2.60.40.640">
    <property type="match status" value="2"/>
</dbReference>
<evidence type="ECO:0000259" key="2">
    <source>
        <dbReference type="Pfam" id="PF02752"/>
    </source>
</evidence>
<dbReference type="PANTHER" id="PTHR11188:SF17">
    <property type="entry name" value="FI21816P1"/>
    <property type="match status" value="1"/>
</dbReference>
<dbReference type="InterPro" id="IPR011022">
    <property type="entry name" value="Arrestin_C-like"/>
</dbReference>
<accession>A0ABR2WS68</accession>
<dbReference type="InterPro" id="IPR014752">
    <property type="entry name" value="Arrestin-like_C"/>
</dbReference>
<feature type="domain" description="Arrestin C-terminal-like" evidence="2">
    <location>
        <begin position="174"/>
        <end position="310"/>
    </location>
</feature>
<dbReference type="InterPro" id="IPR050357">
    <property type="entry name" value="Arrestin_domain-protein"/>
</dbReference>
<organism evidence="3 4">
    <name type="scientific">Basidiobolus ranarum</name>
    <dbReference type="NCBI Taxonomy" id="34480"/>
    <lineage>
        <taxon>Eukaryota</taxon>
        <taxon>Fungi</taxon>
        <taxon>Fungi incertae sedis</taxon>
        <taxon>Zoopagomycota</taxon>
        <taxon>Entomophthoromycotina</taxon>
        <taxon>Basidiobolomycetes</taxon>
        <taxon>Basidiobolales</taxon>
        <taxon>Basidiobolaceae</taxon>
        <taxon>Basidiobolus</taxon>
    </lineage>
</organism>
<dbReference type="InterPro" id="IPR011021">
    <property type="entry name" value="Arrestin-like_N"/>
</dbReference>
<evidence type="ECO:0000259" key="1">
    <source>
        <dbReference type="Pfam" id="PF00339"/>
    </source>
</evidence>
<evidence type="ECO:0000313" key="4">
    <source>
        <dbReference type="Proteomes" id="UP001479436"/>
    </source>
</evidence>
<dbReference type="Pfam" id="PF02752">
    <property type="entry name" value="Arrestin_C"/>
    <property type="match status" value="1"/>
</dbReference>
<dbReference type="EMBL" id="JASJQH010000451">
    <property type="protein sequence ID" value="KAK9764319.1"/>
    <property type="molecule type" value="Genomic_DNA"/>
</dbReference>
<evidence type="ECO:0000313" key="3">
    <source>
        <dbReference type="EMBL" id="KAK9764319.1"/>
    </source>
</evidence>
<feature type="domain" description="Arrestin-like N-terminal" evidence="1">
    <location>
        <begin position="42"/>
        <end position="154"/>
    </location>
</feature>
<gene>
    <name evidence="3" type="ORF">K7432_008277</name>
</gene>
<reference evidence="3 4" key="1">
    <citation type="submission" date="2023-04" db="EMBL/GenBank/DDBJ databases">
        <title>Genome of Basidiobolus ranarum AG-B5.</title>
        <authorList>
            <person name="Stajich J.E."/>
            <person name="Carter-House D."/>
            <person name="Gryganskyi A."/>
        </authorList>
    </citation>
    <scope>NUCLEOTIDE SEQUENCE [LARGE SCALE GENOMIC DNA]</scope>
    <source>
        <strain evidence="3 4">AG-B5</strain>
    </source>
</reference>
<dbReference type="Pfam" id="PF00339">
    <property type="entry name" value="Arrestin_N"/>
    <property type="match status" value="1"/>
</dbReference>
<dbReference type="SUPFAM" id="SSF81296">
    <property type="entry name" value="E set domains"/>
    <property type="match status" value="1"/>
</dbReference>
<dbReference type="InterPro" id="IPR014756">
    <property type="entry name" value="Ig_E-set"/>
</dbReference>
<dbReference type="PANTHER" id="PTHR11188">
    <property type="entry name" value="ARRESTIN DOMAIN CONTAINING PROTEIN"/>
    <property type="match status" value="1"/>
</dbReference>
<sequence>MHQGSSFGQMLINKISMSRKSQFNIVLDRDTFFKGSEGSGDHILSGSLVFTPSSSIKINKISLRFEGKYDVSTVAEIRKSETIIFCKDWSFLSGNQSKLFKGGQTSTYNFTLALPRDLPESTKTDFGSIQYKFKAVVSTSLIHFNLKSEKLVFIQRYLDSLLTPRHITTLSHGWRDMLSCSFSIPSLLFTPGDELPLRLQYHITDDSKSARILLVACLLKQRIVYKSPKNPNLIIRDAEKKLDMTFVWFKEEYMNGEKMMTIKIPSSLKVYDTSNQYIEVTHRLQIRIDIGYRGKLDSTYCEFPILIASQRQDISEELPCYHTITPPPSYEAFLESNTYSSVEIPTFPPHYNSIISV</sequence>
<keyword evidence="4" id="KW-1185">Reference proteome</keyword>
<dbReference type="Proteomes" id="UP001479436">
    <property type="component" value="Unassembled WGS sequence"/>
</dbReference>
<protein>
    <recommendedName>
        <fullName evidence="5">Arrestin-like N-terminal domain-containing protein</fullName>
    </recommendedName>
</protein>